<gene>
    <name evidence="13" type="primary">metN</name>
    <name evidence="13" type="ORF">C1H70_05300</name>
</gene>
<dbReference type="InterPro" id="IPR027417">
    <property type="entry name" value="P-loop_NTPase"/>
</dbReference>
<evidence type="ECO:0000256" key="11">
    <source>
        <dbReference type="ARBA" id="ARBA00023136"/>
    </source>
</evidence>
<dbReference type="Gene3D" id="3.30.70.260">
    <property type="match status" value="1"/>
</dbReference>
<proteinExistence type="inferred from homology"/>
<organism evidence="13 14">
    <name type="scientific">Halomonas urumqiensis</name>
    <dbReference type="NCBI Taxonomy" id="1684789"/>
    <lineage>
        <taxon>Bacteria</taxon>
        <taxon>Pseudomonadati</taxon>
        <taxon>Pseudomonadota</taxon>
        <taxon>Gammaproteobacteria</taxon>
        <taxon>Oceanospirillales</taxon>
        <taxon>Halomonadaceae</taxon>
        <taxon>Halomonas</taxon>
    </lineage>
</organism>
<dbReference type="SMART" id="SM00930">
    <property type="entry name" value="NIL"/>
    <property type="match status" value="1"/>
</dbReference>
<evidence type="ECO:0000313" key="13">
    <source>
        <dbReference type="EMBL" id="PMR81415.1"/>
    </source>
</evidence>
<dbReference type="GO" id="GO:0005886">
    <property type="term" value="C:plasma membrane"/>
    <property type="evidence" value="ECO:0007669"/>
    <property type="project" value="UniProtKB-SubCell"/>
</dbReference>
<evidence type="ECO:0000256" key="4">
    <source>
        <dbReference type="ARBA" id="ARBA00020019"/>
    </source>
</evidence>
<evidence type="ECO:0000256" key="3">
    <source>
        <dbReference type="ARBA" id="ARBA00005417"/>
    </source>
</evidence>
<dbReference type="CDD" id="cd03258">
    <property type="entry name" value="ABC_MetN_methionine_transporter"/>
    <property type="match status" value="1"/>
</dbReference>
<evidence type="ECO:0000256" key="5">
    <source>
        <dbReference type="ARBA" id="ARBA00022448"/>
    </source>
</evidence>
<comment type="function">
    <text evidence="1">Part of the ABC transporter FtsEX involved in cellular division. Important for assembly or stability of the septal ring.</text>
</comment>
<dbReference type="InterPro" id="IPR003439">
    <property type="entry name" value="ABC_transporter-like_ATP-bd"/>
</dbReference>
<dbReference type="FunFam" id="3.40.50.300:FF:000056">
    <property type="entry name" value="Cell division ATP-binding protein FtsE"/>
    <property type="match status" value="1"/>
</dbReference>
<comment type="caution">
    <text evidence="13">The sequence shown here is derived from an EMBL/GenBank/DDBJ whole genome shotgun (WGS) entry which is preliminary data.</text>
</comment>
<dbReference type="OrthoDB" id="9802264at2"/>
<dbReference type="PROSITE" id="PS50893">
    <property type="entry name" value="ABC_TRANSPORTER_2"/>
    <property type="match status" value="1"/>
</dbReference>
<keyword evidence="10" id="KW-0029">Amino-acid transport</keyword>
<keyword evidence="8 13" id="KW-0067">ATP-binding</keyword>
<reference evidence="13 14" key="1">
    <citation type="submission" date="2018-01" db="EMBL/GenBank/DDBJ databases">
        <title>Halomonas endophytica sp. nov., isolated from storage liquid in the stems of Populus euphratica.</title>
        <authorList>
            <person name="Chen C."/>
        </authorList>
    </citation>
    <scope>NUCLEOTIDE SEQUENCE [LARGE SCALE GENOMIC DNA]</scope>
    <source>
        <strain evidence="13 14">BZ-SZ-XJ27</strain>
    </source>
</reference>
<dbReference type="InterPro" id="IPR050086">
    <property type="entry name" value="MetN_ABC_transporter-like"/>
</dbReference>
<comment type="subcellular location">
    <subcellularLocation>
        <location evidence="2">Cell inner membrane</location>
        <topology evidence="2">Peripheral membrane protein</topology>
    </subcellularLocation>
</comment>
<feature type="domain" description="ABC transporter" evidence="12">
    <location>
        <begin position="2"/>
        <end position="258"/>
    </location>
</feature>
<evidence type="ECO:0000256" key="8">
    <source>
        <dbReference type="ARBA" id="ARBA00022840"/>
    </source>
</evidence>
<dbReference type="GO" id="GO:0016887">
    <property type="term" value="F:ATP hydrolysis activity"/>
    <property type="evidence" value="ECO:0007669"/>
    <property type="project" value="InterPro"/>
</dbReference>
<dbReference type="InterPro" id="IPR017871">
    <property type="entry name" value="ABC_transporter-like_CS"/>
</dbReference>
<evidence type="ECO:0000256" key="1">
    <source>
        <dbReference type="ARBA" id="ARBA00002579"/>
    </source>
</evidence>
<name>A0A2N7ULV1_9GAMM</name>
<dbReference type="InterPro" id="IPR018449">
    <property type="entry name" value="NIL_domain"/>
</dbReference>
<keyword evidence="5" id="KW-0813">Transport</keyword>
<evidence type="ECO:0000256" key="7">
    <source>
        <dbReference type="ARBA" id="ARBA00022741"/>
    </source>
</evidence>
<accession>A0A2N7ULV1</accession>
<dbReference type="Gene3D" id="3.40.50.300">
    <property type="entry name" value="P-loop containing nucleotide triphosphate hydrolases"/>
    <property type="match status" value="1"/>
</dbReference>
<keyword evidence="14" id="KW-1185">Reference proteome</keyword>
<protein>
    <recommendedName>
        <fullName evidence="4">Cell division ATP-binding protein FtsE</fullName>
    </recommendedName>
</protein>
<evidence type="ECO:0000256" key="2">
    <source>
        <dbReference type="ARBA" id="ARBA00004417"/>
    </source>
</evidence>
<evidence type="ECO:0000259" key="12">
    <source>
        <dbReference type="PROSITE" id="PS50893"/>
    </source>
</evidence>
<dbReference type="Pfam" id="PF09383">
    <property type="entry name" value="NIL"/>
    <property type="match status" value="1"/>
</dbReference>
<dbReference type="AlphaFoldDB" id="A0A2N7ULV1"/>
<dbReference type="InterPro" id="IPR041701">
    <property type="entry name" value="MetN_ABC"/>
</dbReference>
<sequence>MIRLHNVSKTFFIKKPNRQDRRAEASESGASSTSVQALKNVDLHVPQGQIHGVIGLSGAGKSTLIRCVNLLERPTSGTVSVDGQELTRLSGKALNTARHGIGMIFQHFNLLTNRSVFANVALPLELMGMKRGEIRERVAPLLELVGLADKANQYPAQLSGGQKQRVAIARALASRPKVLLCDEATSALDPQTTGSILALLRDINQRLGLTILLITHEMEVVKSICHRVSLISGGELVEEADVGDFFTAPKTRLGRNFLNDFLELEPPRALIERLVEAPGEHTHPVVRLAFSGDAVSTPLISRLARECGVDVSILQAKVESIQERTLGLMIAELMGSPAKTLEAIEYLESHDLNVEVLGHVQRND</sequence>
<dbReference type="PANTHER" id="PTHR43166:SF30">
    <property type="entry name" value="METHIONINE IMPORT ATP-BINDING PROTEIN METN"/>
    <property type="match status" value="1"/>
</dbReference>
<dbReference type="RefSeq" id="WP_102587368.1">
    <property type="nucleotide sequence ID" value="NZ_BNAE01000009.1"/>
</dbReference>
<dbReference type="GO" id="GO:0006865">
    <property type="term" value="P:amino acid transport"/>
    <property type="evidence" value="ECO:0007669"/>
    <property type="project" value="UniProtKB-KW"/>
</dbReference>
<evidence type="ECO:0000256" key="9">
    <source>
        <dbReference type="ARBA" id="ARBA00022967"/>
    </source>
</evidence>
<dbReference type="Proteomes" id="UP000235547">
    <property type="component" value="Unassembled WGS sequence"/>
</dbReference>
<keyword evidence="9" id="KW-1278">Translocase</keyword>
<keyword evidence="6" id="KW-1003">Cell membrane</keyword>
<dbReference type="InterPro" id="IPR003593">
    <property type="entry name" value="AAA+_ATPase"/>
</dbReference>
<dbReference type="SMART" id="SM00382">
    <property type="entry name" value="AAA"/>
    <property type="match status" value="1"/>
</dbReference>
<evidence type="ECO:0000313" key="14">
    <source>
        <dbReference type="Proteomes" id="UP000235547"/>
    </source>
</evidence>
<dbReference type="SUPFAM" id="SSF55021">
    <property type="entry name" value="ACT-like"/>
    <property type="match status" value="1"/>
</dbReference>
<evidence type="ECO:0000256" key="6">
    <source>
        <dbReference type="ARBA" id="ARBA00022475"/>
    </source>
</evidence>
<dbReference type="PANTHER" id="PTHR43166">
    <property type="entry name" value="AMINO ACID IMPORT ATP-BINDING PROTEIN"/>
    <property type="match status" value="1"/>
</dbReference>
<keyword evidence="7" id="KW-0547">Nucleotide-binding</keyword>
<dbReference type="PROSITE" id="PS00211">
    <property type="entry name" value="ABC_TRANSPORTER_1"/>
    <property type="match status" value="1"/>
</dbReference>
<dbReference type="EMBL" id="PNRG01000009">
    <property type="protein sequence ID" value="PMR81415.1"/>
    <property type="molecule type" value="Genomic_DNA"/>
</dbReference>
<dbReference type="InterPro" id="IPR045865">
    <property type="entry name" value="ACT-like_dom_sf"/>
</dbReference>
<dbReference type="Pfam" id="PF00005">
    <property type="entry name" value="ABC_tran"/>
    <property type="match status" value="1"/>
</dbReference>
<keyword evidence="11" id="KW-0472">Membrane</keyword>
<dbReference type="GO" id="GO:0005524">
    <property type="term" value="F:ATP binding"/>
    <property type="evidence" value="ECO:0007669"/>
    <property type="project" value="UniProtKB-KW"/>
</dbReference>
<evidence type="ECO:0000256" key="10">
    <source>
        <dbReference type="ARBA" id="ARBA00022970"/>
    </source>
</evidence>
<dbReference type="SUPFAM" id="SSF52540">
    <property type="entry name" value="P-loop containing nucleoside triphosphate hydrolases"/>
    <property type="match status" value="1"/>
</dbReference>
<comment type="similarity">
    <text evidence="3">Belongs to the ABC transporter superfamily.</text>
</comment>